<sequence>MSNSVALLSGTITGLGTDEGDLWCTYAAIRTLSWLGRLDEIPNRADTVDFLLSKRNTDGGYAWSRGMTSDAWATFYCTQALRDLGHLVPDIERTAEWLSLTWSGEAYAMTPGQAPDVWATHFSTRTAIEICGVDVPDRDRLIDWLRRLQSPAGGVSWTPEHAVRGIADVRACHYATTTFHTLAGQHSAIALPWRTDDLIDWIQHQQLPDGGFRFAESATEACMWATFRATAALAWLDAAPAEPVGTWIARHRGSTGAYVRWDGYDVEDVWASFCAVGALRASGEHSPASDAIAALIATMAVPSGGFTYRETGSAADVLTSAAAILAAPDSAEADRLRAWIPRCLLPNEGGVMYMPGRGAEVRSTLWALSAGAFERDERARRRIGAWLTSIQNPDGGFGYWEGRGSDLVSTAAAVEIAVSLSEPIGSVIDIAALAGFVGECRTSAGEYGSAPGSQASARAGLQASRIFLALGDSRAGDAERLLQTHRVRGGGWANDGNRVPDLLSTYEAVVTADRLGIALDTEHVHRFVDRISAASGFRWSPLAANSGGALAHCLGSLLRKRLSDRTARLPALTLS</sequence>
<keyword evidence="6" id="KW-0677">Repeat</keyword>
<dbReference type="AlphaFoldDB" id="A0A6I3KXV2"/>
<dbReference type="InterPro" id="IPR001330">
    <property type="entry name" value="Prenyltrans"/>
</dbReference>
<dbReference type="PANTHER" id="PTHR11774:SF11">
    <property type="entry name" value="GERANYLGERANYL TRANSFERASE TYPE-2 SUBUNIT BETA"/>
    <property type="match status" value="1"/>
</dbReference>
<evidence type="ECO:0000256" key="4">
    <source>
        <dbReference type="ARBA" id="ARBA00022679"/>
    </source>
</evidence>
<dbReference type="Proteomes" id="UP000432464">
    <property type="component" value="Unassembled WGS sequence"/>
</dbReference>
<accession>A0A6I3KXV2</accession>
<dbReference type="GO" id="GO:0046872">
    <property type="term" value="F:metal ion binding"/>
    <property type="evidence" value="ECO:0007669"/>
    <property type="project" value="UniProtKB-KW"/>
</dbReference>
<dbReference type="SUPFAM" id="SSF48239">
    <property type="entry name" value="Terpenoid cyclases/Protein prenyltransferases"/>
    <property type="match status" value="3"/>
</dbReference>
<evidence type="ECO:0000256" key="2">
    <source>
        <dbReference type="ARBA" id="ARBA00010497"/>
    </source>
</evidence>
<keyword evidence="4 11" id="KW-0808">Transferase</keyword>
<dbReference type="InterPro" id="IPR008930">
    <property type="entry name" value="Terpenoid_cyclase/PrenylTrfase"/>
</dbReference>
<keyword evidence="7" id="KW-0862">Zinc</keyword>
<dbReference type="Pfam" id="PF00432">
    <property type="entry name" value="Prenyltrans"/>
    <property type="match status" value="2"/>
</dbReference>
<dbReference type="CDD" id="cd00688">
    <property type="entry name" value="ISOPREN_C2_like"/>
    <property type="match status" value="2"/>
</dbReference>
<name>A0A6I3KXV2_9NOCA</name>
<dbReference type="InterPro" id="IPR045089">
    <property type="entry name" value="PGGT1B-like"/>
</dbReference>
<evidence type="ECO:0000313" key="12">
    <source>
        <dbReference type="Proteomes" id="UP000432464"/>
    </source>
</evidence>
<organism evidence="11 12">
    <name type="scientific">Nocardia aurantiaca</name>
    <dbReference type="NCBI Taxonomy" id="2675850"/>
    <lineage>
        <taxon>Bacteria</taxon>
        <taxon>Bacillati</taxon>
        <taxon>Actinomycetota</taxon>
        <taxon>Actinomycetes</taxon>
        <taxon>Mycobacteriales</taxon>
        <taxon>Nocardiaceae</taxon>
        <taxon>Nocardia</taxon>
    </lineage>
</organism>
<evidence type="ECO:0000259" key="10">
    <source>
        <dbReference type="Pfam" id="PF00432"/>
    </source>
</evidence>
<feature type="domain" description="Prenyltransferase alpha-alpha toroid" evidence="10">
    <location>
        <begin position="69"/>
        <end position="237"/>
    </location>
</feature>
<keyword evidence="12" id="KW-1185">Reference proteome</keyword>
<dbReference type="Gene3D" id="1.50.10.20">
    <property type="match status" value="3"/>
</dbReference>
<evidence type="ECO:0000256" key="5">
    <source>
        <dbReference type="ARBA" id="ARBA00022723"/>
    </source>
</evidence>
<evidence type="ECO:0000256" key="8">
    <source>
        <dbReference type="ARBA" id="ARBA00030816"/>
    </source>
</evidence>
<dbReference type="PANTHER" id="PTHR11774">
    <property type="entry name" value="GERANYLGERANYL TRANSFERASE TYPE BETA SUBUNIT"/>
    <property type="match status" value="1"/>
</dbReference>
<gene>
    <name evidence="11" type="ORF">GLP40_23140</name>
</gene>
<keyword evidence="3" id="KW-0637">Prenyltransferase</keyword>
<protein>
    <recommendedName>
        <fullName evidence="8">Geranylgeranyl transferase type II subunit beta</fullName>
    </recommendedName>
    <alternativeName>
        <fullName evidence="9">Type II protein geranyl-geranyltransferase subunit beta</fullName>
    </alternativeName>
</protein>
<reference evidence="11 12" key="1">
    <citation type="submission" date="2019-11" db="EMBL/GenBank/DDBJ databases">
        <title>Nocardia sp. nov. CT2-14 isolated from soil.</title>
        <authorList>
            <person name="Kanchanasin P."/>
            <person name="Tanasupawat S."/>
            <person name="Yuki M."/>
            <person name="Kudo T."/>
        </authorList>
    </citation>
    <scope>NUCLEOTIDE SEQUENCE [LARGE SCALE GENOMIC DNA]</scope>
    <source>
        <strain evidence="11 12">CT2-14</strain>
    </source>
</reference>
<feature type="domain" description="Prenyltransferase alpha-alpha toroid" evidence="10">
    <location>
        <begin position="320"/>
        <end position="457"/>
    </location>
</feature>
<dbReference type="GO" id="GO:0008318">
    <property type="term" value="F:protein prenyltransferase activity"/>
    <property type="evidence" value="ECO:0007669"/>
    <property type="project" value="InterPro"/>
</dbReference>
<proteinExistence type="inferred from homology"/>
<dbReference type="EMBL" id="WMBB01000011">
    <property type="protein sequence ID" value="MTE15653.1"/>
    <property type="molecule type" value="Genomic_DNA"/>
</dbReference>
<keyword evidence="5" id="KW-0479">Metal-binding</keyword>
<evidence type="ECO:0000313" key="11">
    <source>
        <dbReference type="EMBL" id="MTE15653.1"/>
    </source>
</evidence>
<evidence type="ECO:0000256" key="6">
    <source>
        <dbReference type="ARBA" id="ARBA00022737"/>
    </source>
</evidence>
<comment type="similarity">
    <text evidence="2">Belongs to the protein prenyltransferase subunit beta family.</text>
</comment>
<evidence type="ECO:0000256" key="3">
    <source>
        <dbReference type="ARBA" id="ARBA00022602"/>
    </source>
</evidence>
<evidence type="ECO:0000256" key="1">
    <source>
        <dbReference type="ARBA" id="ARBA00001947"/>
    </source>
</evidence>
<evidence type="ECO:0000256" key="7">
    <source>
        <dbReference type="ARBA" id="ARBA00022833"/>
    </source>
</evidence>
<comment type="cofactor">
    <cofactor evidence="1">
        <name>Zn(2+)</name>
        <dbReference type="ChEBI" id="CHEBI:29105"/>
    </cofactor>
</comment>
<comment type="caution">
    <text evidence="11">The sequence shown here is derived from an EMBL/GenBank/DDBJ whole genome shotgun (WGS) entry which is preliminary data.</text>
</comment>
<evidence type="ECO:0000256" key="9">
    <source>
        <dbReference type="ARBA" id="ARBA00032766"/>
    </source>
</evidence>